<dbReference type="EMBL" id="VSSQ01039596">
    <property type="protein sequence ID" value="MPM92692.1"/>
    <property type="molecule type" value="Genomic_DNA"/>
</dbReference>
<name>A0A645DWI8_9ZZZZ</name>
<proteinExistence type="predicted"/>
<comment type="caution">
    <text evidence="2">The sequence shown here is derived from an EMBL/GenBank/DDBJ whole genome shotgun (WGS) entry which is preliminary data.</text>
</comment>
<dbReference type="AlphaFoldDB" id="A0A645DWI8"/>
<accession>A0A645DWI8</accession>
<reference evidence="2" key="1">
    <citation type="submission" date="2019-08" db="EMBL/GenBank/DDBJ databases">
        <authorList>
            <person name="Kucharzyk K."/>
            <person name="Murdoch R.W."/>
            <person name="Higgins S."/>
            <person name="Loffler F."/>
        </authorList>
    </citation>
    <scope>NUCLEOTIDE SEQUENCE</scope>
</reference>
<gene>
    <name evidence="2" type="ORF">SDC9_139827</name>
</gene>
<organism evidence="2">
    <name type="scientific">bioreactor metagenome</name>
    <dbReference type="NCBI Taxonomy" id="1076179"/>
    <lineage>
        <taxon>unclassified sequences</taxon>
        <taxon>metagenomes</taxon>
        <taxon>ecological metagenomes</taxon>
    </lineage>
</organism>
<feature type="region of interest" description="Disordered" evidence="1">
    <location>
        <begin position="42"/>
        <end position="75"/>
    </location>
</feature>
<evidence type="ECO:0000256" key="1">
    <source>
        <dbReference type="SAM" id="MobiDB-lite"/>
    </source>
</evidence>
<protein>
    <submittedName>
        <fullName evidence="2">Uncharacterized protein</fullName>
    </submittedName>
</protein>
<sequence>MIAQSVPALDQALDTVLLKGRKLHRVPAEAVAHHAQGFVGPDAPVVLGRGHSSGGLGGEDRRAGEGPAESRQILC</sequence>
<evidence type="ECO:0000313" key="2">
    <source>
        <dbReference type="EMBL" id="MPM92692.1"/>
    </source>
</evidence>